<dbReference type="GO" id="GO:0003677">
    <property type="term" value="F:DNA binding"/>
    <property type="evidence" value="ECO:0007669"/>
    <property type="project" value="UniProtKB-KW"/>
</dbReference>
<dbReference type="InterPro" id="IPR039276">
    <property type="entry name" value="SHH1/2"/>
</dbReference>
<keyword evidence="2" id="KW-0238">DNA-binding</keyword>
<dbReference type="EMBL" id="JACGWN010000012">
    <property type="protein sequence ID" value="KAL0415188.1"/>
    <property type="molecule type" value="Genomic_DNA"/>
</dbReference>
<dbReference type="InterPro" id="IPR032001">
    <property type="entry name" value="SAWADEE_dom"/>
</dbReference>
<reference evidence="2" key="2">
    <citation type="journal article" date="2024" name="Plant">
        <title>Genomic evolution and insights into agronomic trait innovations of Sesamum species.</title>
        <authorList>
            <person name="Miao H."/>
            <person name="Wang L."/>
            <person name="Qu L."/>
            <person name="Liu H."/>
            <person name="Sun Y."/>
            <person name="Le M."/>
            <person name="Wang Q."/>
            <person name="Wei S."/>
            <person name="Zheng Y."/>
            <person name="Lin W."/>
            <person name="Duan Y."/>
            <person name="Cao H."/>
            <person name="Xiong S."/>
            <person name="Wang X."/>
            <person name="Wei L."/>
            <person name="Li C."/>
            <person name="Ma Q."/>
            <person name="Ju M."/>
            <person name="Zhao R."/>
            <person name="Li G."/>
            <person name="Mu C."/>
            <person name="Tian Q."/>
            <person name="Mei H."/>
            <person name="Zhang T."/>
            <person name="Gao T."/>
            <person name="Zhang H."/>
        </authorList>
    </citation>
    <scope>NUCLEOTIDE SEQUENCE</scope>
    <source>
        <strain evidence="2">KEN1</strain>
    </source>
</reference>
<dbReference type="GO" id="GO:0003682">
    <property type="term" value="F:chromatin binding"/>
    <property type="evidence" value="ECO:0007669"/>
    <property type="project" value="InterPro"/>
</dbReference>
<dbReference type="AlphaFoldDB" id="A0AAW2UF69"/>
<comment type="caution">
    <text evidence="2">The sequence shown here is derived from an EMBL/GenBank/DDBJ whole genome shotgun (WGS) entry which is preliminary data.</text>
</comment>
<evidence type="ECO:0000259" key="1">
    <source>
        <dbReference type="Pfam" id="PF16719"/>
    </source>
</evidence>
<organism evidence="2">
    <name type="scientific">Sesamum latifolium</name>
    <dbReference type="NCBI Taxonomy" id="2727402"/>
    <lineage>
        <taxon>Eukaryota</taxon>
        <taxon>Viridiplantae</taxon>
        <taxon>Streptophyta</taxon>
        <taxon>Embryophyta</taxon>
        <taxon>Tracheophyta</taxon>
        <taxon>Spermatophyta</taxon>
        <taxon>Magnoliopsida</taxon>
        <taxon>eudicotyledons</taxon>
        <taxon>Gunneridae</taxon>
        <taxon>Pentapetalae</taxon>
        <taxon>asterids</taxon>
        <taxon>lamiids</taxon>
        <taxon>Lamiales</taxon>
        <taxon>Pedaliaceae</taxon>
        <taxon>Sesamum</taxon>
    </lineage>
</organism>
<sequence>MEDEFQSMEIEDDSPEFTLAEIVEMEKLFRKMTEKSISQEFCQEIAAKFNFSTHRAEKAPLTWEQVENWFQEKQRNLTATIIPSPAHKATVTKRLHEAAVQLPNLMFEARSAKDYAWFDVASFLSYRVLCSGEMPAWHFIHKDGFKYYISQVVRVRFAGFGKEEDEWVNLKRAVRERSIPLEHSECDRVNVGDLVLCFREAEDHALYCDAHVVEIERQSHDSSGCTCIFVVRYDHDNVEGKVPLDKLCCRPTSVPRGSEDGKLIRLLEPNVMEKLTM</sequence>
<dbReference type="PANTHER" id="PTHR33827:SF2">
    <property type="entry name" value="PROTEIN SAWADEE HOMEODOMAIN HOMOLOG 1"/>
    <property type="match status" value="1"/>
</dbReference>
<dbReference type="PANTHER" id="PTHR33827">
    <property type="entry name" value="PROTEIN SAWADEE HOMEODOMAIN HOMOLOG 2"/>
    <property type="match status" value="1"/>
</dbReference>
<proteinExistence type="predicted"/>
<reference evidence="2" key="1">
    <citation type="submission" date="2020-06" db="EMBL/GenBank/DDBJ databases">
        <authorList>
            <person name="Li T."/>
            <person name="Hu X."/>
            <person name="Zhang T."/>
            <person name="Song X."/>
            <person name="Zhang H."/>
            <person name="Dai N."/>
            <person name="Sheng W."/>
            <person name="Hou X."/>
            <person name="Wei L."/>
        </authorList>
    </citation>
    <scope>NUCLEOTIDE SEQUENCE</scope>
    <source>
        <strain evidence="2">KEN1</strain>
        <tissue evidence="2">Leaf</tissue>
    </source>
</reference>
<accession>A0AAW2UF69</accession>
<evidence type="ECO:0000313" key="2">
    <source>
        <dbReference type="EMBL" id="KAL0415188.1"/>
    </source>
</evidence>
<name>A0AAW2UF69_9LAMI</name>
<dbReference type="Pfam" id="PF16719">
    <property type="entry name" value="SAWADEE"/>
    <property type="match status" value="1"/>
</dbReference>
<protein>
    <submittedName>
        <fullName evidence="2">Protein SAWADEE HOMEODOMAIN1</fullName>
    </submittedName>
</protein>
<dbReference type="Gene3D" id="2.40.50.40">
    <property type="match status" value="1"/>
</dbReference>
<dbReference type="Gene3D" id="2.30.30.140">
    <property type="match status" value="1"/>
</dbReference>
<feature type="domain" description="SAWADEE" evidence="1">
    <location>
        <begin position="105"/>
        <end position="248"/>
    </location>
</feature>
<gene>
    <name evidence="2" type="ORF">Slati_3350700</name>
</gene>
<keyword evidence="2" id="KW-0371">Homeobox</keyword>